<dbReference type="SUPFAM" id="SSF46565">
    <property type="entry name" value="Chaperone J-domain"/>
    <property type="match status" value="1"/>
</dbReference>
<protein>
    <recommendedName>
        <fullName evidence="1">J domain-containing protein</fullName>
    </recommendedName>
</protein>
<dbReference type="PRINTS" id="PR00625">
    <property type="entry name" value="JDOMAIN"/>
</dbReference>
<accession>A0AAQ4QZE0</accession>
<dbReference type="AlphaFoldDB" id="A0AAQ4QZE0"/>
<dbReference type="Ensembl" id="ENSGACT00000042923.1">
    <property type="protein sequence ID" value="ENSGACP00000055361.1"/>
    <property type="gene ID" value="ENSGACG00000037854.1"/>
</dbReference>
<dbReference type="GeneTree" id="ENSGT01030000235381"/>
<dbReference type="GO" id="GO:0005829">
    <property type="term" value="C:cytosol"/>
    <property type="evidence" value="ECO:0007669"/>
    <property type="project" value="TreeGrafter"/>
</dbReference>
<dbReference type="PANTHER" id="PTHR45006:SF1">
    <property type="entry name" value="DNAJ-LIKE PROTEIN 1"/>
    <property type="match status" value="1"/>
</dbReference>
<proteinExistence type="predicted"/>
<evidence type="ECO:0000313" key="2">
    <source>
        <dbReference type="Ensembl" id="ENSGACP00000055361.1"/>
    </source>
</evidence>
<dbReference type="PROSITE" id="PS50076">
    <property type="entry name" value="DNAJ_2"/>
    <property type="match status" value="1"/>
</dbReference>
<reference evidence="2 3" key="1">
    <citation type="journal article" date="2021" name="G3 (Bethesda)">
        <title>Improved contiguity of the threespine stickleback genome using long-read sequencing.</title>
        <authorList>
            <person name="Nath S."/>
            <person name="Shaw D.E."/>
            <person name="White M.A."/>
        </authorList>
    </citation>
    <scope>NUCLEOTIDE SEQUENCE [LARGE SCALE GENOMIC DNA]</scope>
    <source>
        <strain evidence="2 3">Lake Benthic</strain>
    </source>
</reference>
<sequence>MVHETGYYDLLGVTPKASQEDLKKAYRKLALKYHHDKNPNEGDKIRYRG</sequence>
<reference evidence="2" key="3">
    <citation type="submission" date="2025-09" db="UniProtKB">
        <authorList>
            <consortium name="Ensembl"/>
        </authorList>
    </citation>
    <scope>IDENTIFICATION</scope>
</reference>
<reference evidence="2" key="2">
    <citation type="submission" date="2025-08" db="UniProtKB">
        <authorList>
            <consortium name="Ensembl"/>
        </authorList>
    </citation>
    <scope>IDENTIFICATION</scope>
</reference>
<dbReference type="InterPro" id="IPR001623">
    <property type="entry name" value="DnaJ_domain"/>
</dbReference>
<evidence type="ECO:0000259" key="1">
    <source>
        <dbReference type="PROSITE" id="PS50076"/>
    </source>
</evidence>
<dbReference type="CDD" id="cd06257">
    <property type="entry name" value="DnaJ"/>
    <property type="match status" value="1"/>
</dbReference>
<keyword evidence="3" id="KW-1185">Reference proteome</keyword>
<dbReference type="Gene3D" id="1.10.287.110">
    <property type="entry name" value="DnaJ domain"/>
    <property type="match status" value="1"/>
</dbReference>
<dbReference type="InterPro" id="IPR052814">
    <property type="entry name" value="Peroxisomal_DnaJ"/>
</dbReference>
<dbReference type="SMART" id="SM00271">
    <property type="entry name" value="DnaJ"/>
    <property type="match status" value="1"/>
</dbReference>
<dbReference type="PANTHER" id="PTHR45006">
    <property type="entry name" value="DNAJ-LIKE PROTEIN 1"/>
    <property type="match status" value="1"/>
</dbReference>
<feature type="domain" description="J" evidence="1">
    <location>
        <begin position="6"/>
        <end position="49"/>
    </location>
</feature>
<dbReference type="GO" id="GO:0016558">
    <property type="term" value="P:protein import into peroxisome matrix"/>
    <property type="evidence" value="ECO:0007669"/>
    <property type="project" value="TreeGrafter"/>
</dbReference>
<dbReference type="InterPro" id="IPR036869">
    <property type="entry name" value="J_dom_sf"/>
</dbReference>
<dbReference type="Proteomes" id="UP000007635">
    <property type="component" value="Chromosome Y"/>
</dbReference>
<organism evidence="2 3">
    <name type="scientific">Gasterosteus aculeatus aculeatus</name>
    <name type="common">three-spined stickleback</name>
    <dbReference type="NCBI Taxonomy" id="481459"/>
    <lineage>
        <taxon>Eukaryota</taxon>
        <taxon>Metazoa</taxon>
        <taxon>Chordata</taxon>
        <taxon>Craniata</taxon>
        <taxon>Vertebrata</taxon>
        <taxon>Euteleostomi</taxon>
        <taxon>Actinopterygii</taxon>
        <taxon>Neopterygii</taxon>
        <taxon>Teleostei</taxon>
        <taxon>Neoteleostei</taxon>
        <taxon>Acanthomorphata</taxon>
        <taxon>Eupercaria</taxon>
        <taxon>Perciformes</taxon>
        <taxon>Cottioidei</taxon>
        <taxon>Gasterosteales</taxon>
        <taxon>Gasterosteidae</taxon>
        <taxon>Gasterosteus</taxon>
    </lineage>
</organism>
<dbReference type="Pfam" id="PF00226">
    <property type="entry name" value="DnaJ"/>
    <property type="match status" value="1"/>
</dbReference>
<evidence type="ECO:0000313" key="3">
    <source>
        <dbReference type="Proteomes" id="UP000007635"/>
    </source>
</evidence>
<name>A0AAQ4QZE0_GASAC</name>